<keyword evidence="1" id="KW-0812">Transmembrane</keyword>
<dbReference type="Proteomes" id="UP000654075">
    <property type="component" value="Unassembled WGS sequence"/>
</dbReference>
<keyword evidence="3" id="KW-1185">Reference proteome</keyword>
<dbReference type="EMBL" id="CAJNNV010026726">
    <property type="protein sequence ID" value="CAE8618875.1"/>
    <property type="molecule type" value="Genomic_DNA"/>
</dbReference>
<evidence type="ECO:0000256" key="1">
    <source>
        <dbReference type="SAM" id="Phobius"/>
    </source>
</evidence>
<proteinExistence type="predicted"/>
<sequence length="182" mass="19929">MSISNRYIANIVATLKLEQVTDVYMLHVGQFFMLHRIIYTRTTTSTSNACFILLSAIVAQALLASRSRLRCIAWIACWLLLHALVGSALAAAEGGSPGACAGAEACVEEASEDDPVALLQAPVEAVGTSHGRRGHCKGENERCEPTSPLHFWKPSECCHGKWPHKKRSCKCVDDKYECFCCE</sequence>
<organism evidence="2 3">
    <name type="scientific">Polarella glacialis</name>
    <name type="common">Dinoflagellate</name>
    <dbReference type="NCBI Taxonomy" id="89957"/>
    <lineage>
        <taxon>Eukaryota</taxon>
        <taxon>Sar</taxon>
        <taxon>Alveolata</taxon>
        <taxon>Dinophyceae</taxon>
        <taxon>Suessiales</taxon>
        <taxon>Suessiaceae</taxon>
        <taxon>Polarella</taxon>
    </lineage>
</organism>
<accession>A0A813G3G1</accession>
<feature type="transmembrane region" description="Helical" evidence="1">
    <location>
        <begin position="45"/>
        <end position="64"/>
    </location>
</feature>
<evidence type="ECO:0000313" key="3">
    <source>
        <dbReference type="Proteomes" id="UP000654075"/>
    </source>
</evidence>
<dbReference type="AlphaFoldDB" id="A0A813G3G1"/>
<comment type="caution">
    <text evidence="2">The sequence shown here is derived from an EMBL/GenBank/DDBJ whole genome shotgun (WGS) entry which is preliminary data.</text>
</comment>
<gene>
    <name evidence="2" type="ORF">PGLA1383_LOCUS36472</name>
</gene>
<reference evidence="2" key="1">
    <citation type="submission" date="2021-02" db="EMBL/GenBank/DDBJ databases">
        <authorList>
            <person name="Dougan E. K."/>
            <person name="Rhodes N."/>
            <person name="Thang M."/>
            <person name="Chan C."/>
        </authorList>
    </citation>
    <scope>NUCLEOTIDE SEQUENCE</scope>
</reference>
<keyword evidence="1" id="KW-1133">Transmembrane helix</keyword>
<name>A0A813G3G1_POLGL</name>
<keyword evidence="1" id="KW-0472">Membrane</keyword>
<evidence type="ECO:0000313" key="2">
    <source>
        <dbReference type="EMBL" id="CAE8618875.1"/>
    </source>
</evidence>
<protein>
    <submittedName>
        <fullName evidence="2">Uncharacterized protein</fullName>
    </submittedName>
</protein>
<feature type="transmembrane region" description="Helical" evidence="1">
    <location>
        <begin position="71"/>
        <end position="92"/>
    </location>
</feature>